<organism evidence="7 8">
    <name type="scientific">Kingdonia uniflora</name>
    <dbReference type="NCBI Taxonomy" id="39325"/>
    <lineage>
        <taxon>Eukaryota</taxon>
        <taxon>Viridiplantae</taxon>
        <taxon>Streptophyta</taxon>
        <taxon>Embryophyta</taxon>
        <taxon>Tracheophyta</taxon>
        <taxon>Spermatophyta</taxon>
        <taxon>Magnoliopsida</taxon>
        <taxon>Ranunculales</taxon>
        <taxon>Circaeasteraceae</taxon>
        <taxon>Kingdonia</taxon>
    </lineage>
</organism>
<evidence type="ECO:0000256" key="1">
    <source>
        <dbReference type="ARBA" id="ARBA00001974"/>
    </source>
</evidence>
<sequence length="259" mass="28413">MRKIAIVHGRRWASRSFVSQPLRVCIVGSGPAGFYTAEKMLKAHQGAEVDIIDRLPTPFGLVRSGVAPDHPETKIVVNQFSRVASSERCSFFGNVALGTSISLSELREMYNVVVLSYGAESDRNLGVPGEDLKGIYSAREFVWWYNGHPDCNKLEPDLTSADTAVILGQGNVALDVARILLRPMTELSKTDIANHALVSLQNSSIRKVYLVGRRGPIQAACTAKELREILGIKDLYVHIQESDLLKSAKDEATLLSSSF</sequence>
<dbReference type="PANTHER" id="PTHR48467:SF1">
    <property type="entry name" value="GLUTAMATE SYNTHASE 1 [NADH], CHLOROPLASTIC-LIKE"/>
    <property type="match status" value="1"/>
</dbReference>
<comment type="cofactor">
    <cofactor evidence="1">
        <name>FAD</name>
        <dbReference type="ChEBI" id="CHEBI:57692"/>
    </cofactor>
</comment>
<reference evidence="7 8" key="1">
    <citation type="journal article" date="2020" name="IScience">
        <title>Genome Sequencing of the Endangered Kingdonia uniflora (Circaeasteraceae, Ranunculales) Reveals Potential Mechanisms of Evolutionary Specialization.</title>
        <authorList>
            <person name="Sun Y."/>
            <person name="Deng T."/>
            <person name="Zhang A."/>
            <person name="Moore M.J."/>
            <person name="Landis J.B."/>
            <person name="Lin N."/>
            <person name="Zhang H."/>
            <person name="Zhang X."/>
            <person name="Huang J."/>
            <person name="Zhang X."/>
            <person name="Sun H."/>
            <person name="Wang H."/>
        </authorList>
    </citation>
    <scope>NUCLEOTIDE SEQUENCE [LARGE SCALE GENOMIC DNA]</scope>
    <source>
        <strain evidence="7">TB1705</strain>
        <tissue evidence="7">Leaf</tissue>
    </source>
</reference>
<dbReference type="OrthoDB" id="333024at2759"/>
<keyword evidence="3" id="KW-0274">FAD</keyword>
<keyword evidence="4" id="KW-0521">NADP</keyword>
<dbReference type="AlphaFoldDB" id="A0A7J7NA93"/>
<keyword evidence="5" id="KW-0560">Oxidoreductase</keyword>
<dbReference type="InterPro" id="IPR036188">
    <property type="entry name" value="FAD/NAD-bd_sf"/>
</dbReference>
<proteinExistence type="predicted"/>
<keyword evidence="2" id="KW-0285">Flavoprotein</keyword>
<dbReference type="GO" id="GO:0016491">
    <property type="term" value="F:oxidoreductase activity"/>
    <property type="evidence" value="ECO:0007669"/>
    <property type="project" value="UniProtKB-KW"/>
</dbReference>
<dbReference type="InterPro" id="IPR023753">
    <property type="entry name" value="FAD/NAD-binding_dom"/>
</dbReference>
<dbReference type="SUPFAM" id="SSF51971">
    <property type="entry name" value="Nucleotide-binding domain"/>
    <property type="match status" value="1"/>
</dbReference>
<accession>A0A7J7NA93</accession>
<evidence type="ECO:0000313" key="7">
    <source>
        <dbReference type="EMBL" id="KAF6164151.1"/>
    </source>
</evidence>
<name>A0A7J7NA93_9MAGN</name>
<keyword evidence="8" id="KW-1185">Reference proteome</keyword>
<dbReference type="PRINTS" id="PR00419">
    <property type="entry name" value="ADXRDTASE"/>
</dbReference>
<dbReference type="PANTHER" id="PTHR48467">
    <property type="entry name" value="GLUTAMATE SYNTHASE 1 [NADH], CHLOROPLASTIC-LIKE"/>
    <property type="match status" value="1"/>
</dbReference>
<dbReference type="InterPro" id="IPR055275">
    <property type="entry name" value="Ferredox_Rdtase"/>
</dbReference>
<evidence type="ECO:0000256" key="2">
    <source>
        <dbReference type="ARBA" id="ARBA00022630"/>
    </source>
</evidence>
<evidence type="ECO:0000256" key="4">
    <source>
        <dbReference type="ARBA" id="ARBA00022857"/>
    </source>
</evidence>
<protein>
    <recommendedName>
        <fullName evidence="6">FAD/NAD(P)-binding domain-containing protein</fullName>
    </recommendedName>
</protein>
<evidence type="ECO:0000313" key="8">
    <source>
        <dbReference type="Proteomes" id="UP000541444"/>
    </source>
</evidence>
<evidence type="ECO:0000256" key="5">
    <source>
        <dbReference type="ARBA" id="ARBA00023002"/>
    </source>
</evidence>
<evidence type="ECO:0000256" key="3">
    <source>
        <dbReference type="ARBA" id="ARBA00022827"/>
    </source>
</evidence>
<dbReference type="Gene3D" id="3.50.50.60">
    <property type="entry name" value="FAD/NAD(P)-binding domain"/>
    <property type="match status" value="1"/>
</dbReference>
<dbReference type="Proteomes" id="UP000541444">
    <property type="component" value="Unassembled WGS sequence"/>
</dbReference>
<dbReference type="Pfam" id="PF07992">
    <property type="entry name" value="Pyr_redox_2"/>
    <property type="match status" value="1"/>
</dbReference>
<evidence type="ECO:0000259" key="6">
    <source>
        <dbReference type="Pfam" id="PF07992"/>
    </source>
</evidence>
<dbReference type="EMBL" id="JACGCM010000938">
    <property type="protein sequence ID" value="KAF6164151.1"/>
    <property type="molecule type" value="Genomic_DNA"/>
</dbReference>
<gene>
    <name evidence="7" type="ORF">GIB67_010121</name>
</gene>
<comment type="caution">
    <text evidence="7">The sequence shown here is derived from an EMBL/GenBank/DDBJ whole genome shotgun (WGS) entry which is preliminary data.</text>
</comment>
<feature type="domain" description="FAD/NAD(P)-binding" evidence="6">
    <location>
        <begin position="23"/>
        <end position="182"/>
    </location>
</feature>